<accession>A0ACB5SZM4</accession>
<protein>
    <submittedName>
        <fullName evidence="1">Unnamed protein product</fullName>
    </submittedName>
</protein>
<evidence type="ECO:0000313" key="1">
    <source>
        <dbReference type="EMBL" id="GME77684.1"/>
    </source>
</evidence>
<evidence type="ECO:0000313" key="2">
    <source>
        <dbReference type="Proteomes" id="UP001165064"/>
    </source>
</evidence>
<keyword evidence="2" id="KW-1185">Reference proteome</keyword>
<reference evidence="1" key="1">
    <citation type="submission" date="2023-04" db="EMBL/GenBank/DDBJ databases">
        <title>Ambrosiozyma monospora NBRC 10751.</title>
        <authorList>
            <person name="Ichikawa N."/>
            <person name="Sato H."/>
            <person name="Tonouchi N."/>
        </authorList>
    </citation>
    <scope>NUCLEOTIDE SEQUENCE</scope>
    <source>
        <strain evidence="1">NBRC 10751</strain>
    </source>
</reference>
<organism evidence="1 2">
    <name type="scientific">Ambrosiozyma monospora</name>
    <name type="common">Yeast</name>
    <name type="synonym">Endomycopsis monosporus</name>
    <dbReference type="NCBI Taxonomy" id="43982"/>
    <lineage>
        <taxon>Eukaryota</taxon>
        <taxon>Fungi</taxon>
        <taxon>Dikarya</taxon>
        <taxon>Ascomycota</taxon>
        <taxon>Saccharomycotina</taxon>
        <taxon>Pichiomycetes</taxon>
        <taxon>Pichiales</taxon>
        <taxon>Pichiaceae</taxon>
        <taxon>Ambrosiozyma</taxon>
    </lineage>
</organism>
<comment type="caution">
    <text evidence="1">The sequence shown here is derived from an EMBL/GenBank/DDBJ whole genome shotgun (WGS) entry which is preliminary data.</text>
</comment>
<dbReference type="Proteomes" id="UP001165064">
    <property type="component" value="Unassembled WGS sequence"/>
</dbReference>
<dbReference type="EMBL" id="BSXS01001936">
    <property type="protein sequence ID" value="GME77684.1"/>
    <property type="molecule type" value="Genomic_DNA"/>
</dbReference>
<gene>
    <name evidence="1" type="ORF">Amon02_000312500</name>
</gene>
<sequence>MASPITENNSTTRSNHQQLEEATSHQSTELHADPDNTIATRNNHFPPTSISTKSLKMKFQNDPALQKDFEVNNKQLLKQRRSNFSKTLVSHLEKIGGMLLIILFITDESFLLLLVRAFLQFMISNDPTKIPGASQIMTDSGRRVVALKMLEMMCWMTAGAMILHTIWLSGYGLMDFSAGSEGRSSMEAFLNERINYSYGAFTINFIGEGLYQSWFRKWVFLIAADVLLFAVHFVLYSVNYLIKSKLLEDVLNKKANDSNTSTV</sequence>
<name>A0ACB5SZM4_AMBMO</name>
<proteinExistence type="predicted"/>